<dbReference type="InterPro" id="IPR002130">
    <property type="entry name" value="Cyclophilin-type_PPIase_dom"/>
</dbReference>
<dbReference type="AlphaFoldDB" id="A0A6U3SUP4"/>
<evidence type="ECO:0000259" key="2">
    <source>
        <dbReference type="PROSITE" id="PS50072"/>
    </source>
</evidence>
<evidence type="ECO:0000256" key="1">
    <source>
        <dbReference type="SAM" id="MobiDB-lite"/>
    </source>
</evidence>
<dbReference type="Gene3D" id="2.40.100.10">
    <property type="entry name" value="Cyclophilin-like"/>
    <property type="match status" value="1"/>
</dbReference>
<feature type="domain" description="PPIase cyclophilin-type" evidence="2">
    <location>
        <begin position="128"/>
        <end position="344"/>
    </location>
</feature>
<protein>
    <recommendedName>
        <fullName evidence="2">PPIase cyclophilin-type domain-containing protein</fullName>
    </recommendedName>
</protein>
<gene>
    <name evidence="3" type="ORF">DBRI00130_LOCUS42127</name>
</gene>
<dbReference type="Pfam" id="PF00160">
    <property type="entry name" value="Pro_isomerase"/>
    <property type="match status" value="1"/>
</dbReference>
<dbReference type="InterPro" id="IPR029000">
    <property type="entry name" value="Cyclophilin-like_dom_sf"/>
</dbReference>
<reference evidence="3" key="1">
    <citation type="submission" date="2021-01" db="EMBL/GenBank/DDBJ databases">
        <authorList>
            <person name="Corre E."/>
            <person name="Pelletier E."/>
            <person name="Niang G."/>
            <person name="Scheremetjew M."/>
            <person name="Finn R."/>
            <person name="Kale V."/>
            <person name="Holt S."/>
            <person name="Cochrane G."/>
            <person name="Meng A."/>
            <person name="Brown T."/>
            <person name="Cohen L."/>
        </authorList>
    </citation>
    <scope>NUCLEOTIDE SEQUENCE</scope>
    <source>
        <strain evidence="3">GSO104</strain>
    </source>
</reference>
<feature type="region of interest" description="Disordered" evidence="1">
    <location>
        <begin position="1"/>
        <end position="26"/>
    </location>
</feature>
<accession>A0A6U3SUP4</accession>
<dbReference type="SUPFAM" id="SSF50891">
    <property type="entry name" value="Cyclophilin-like"/>
    <property type="match status" value="1"/>
</dbReference>
<proteinExistence type="predicted"/>
<sequence length="355" mass="37088">MQTTTTSLSMHPEHNNNNDNDNTSSSMSRRNVLFTAVAAASIIPQSASAVERAVGSAEIACRENGNCLELGEWDGAVGWTWGGKDRCDATDPLCGADGKLRDAPLAGEAVPRLPEGVEITNVVTIDLSIGKKTTGGETGTINLGLYGSACPASVQQMLDFCTKGILTSSKLMLEEGYGVISAPVKLTEGGGITMLYPNKRLDFGIASQSVSYAKMKRLNKAGEDFVPQTRPTSKEVDVISKEPVVRKHDVAGLLSIPSNGIGYGGSGLDSDDEAYGSSFQITAAAVPGMDNEKRRVIGQVMDEESMAVLARVASLPTKKGLKGVIPGQNAGPPLLRVTVNDISVKSVASAAAASE</sequence>
<dbReference type="GO" id="GO:0003755">
    <property type="term" value="F:peptidyl-prolyl cis-trans isomerase activity"/>
    <property type="evidence" value="ECO:0007669"/>
    <property type="project" value="InterPro"/>
</dbReference>
<evidence type="ECO:0000313" key="3">
    <source>
        <dbReference type="EMBL" id="CAE4663875.1"/>
    </source>
</evidence>
<organism evidence="3">
    <name type="scientific">Ditylum brightwellii</name>
    <dbReference type="NCBI Taxonomy" id="49249"/>
    <lineage>
        <taxon>Eukaryota</taxon>
        <taxon>Sar</taxon>
        <taxon>Stramenopiles</taxon>
        <taxon>Ochrophyta</taxon>
        <taxon>Bacillariophyta</taxon>
        <taxon>Mediophyceae</taxon>
        <taxon>Lithodesmiophycidae</taxon>
        <taxon>Lithodesmiales</taxon>
        <taxon>Lithodesmiaceae</taxon>
        <taxon>Ditylum</taxon>
    </lineage>
</organism>
<dbReference type="EMBL" id="HBNS01058580">
    <property type="protein sequence ID" value="CAE4663875.1"/>
    <property type="molecule type" value="Transcribed_RNA"/>
</dbReference>
<dbReference type="PROSITE" id="PS50072">
    <property type="entry name" value="CSA_PPIASE_2"/>
    <property type="match status" value="1"/>
</dbReference>
<name>A0A6U3SUP4_9STRA</name>
<feature type="compositionally biased region" description="Low complexity" evidence="1">
    <location>
        <begin position="17"/>
        <end position="26"/>
    </location>
</feature>